<proteinExistence type="predicted"/>
<reference evidence="2 3" key="1">
    <citation type="submission" date="2018-06" db="EMBL/GenBank/DDBJ databases">
        <title>Spongiibacterium sp. HME9304 Genome sequencing and assembly.</title>
        <authorList>
            <person name="Kang H."/>
            <person name="Kim H."/>
            <person name="Joh K."/>
        </authorList>
    </citation>
    <scope>NUCLEOTIDE SEQUENCE [LARGE SCALE GENOMIC DNA]</scope>
    <source>
        <strain evidence="2 3">HME9304</strain>
    </source>
</reference>
<feature type="signal peptide" evidence="1">
    <location>
        <begin position="1"/>
        <end position="19"/>
    </location>
</feature>
<name>A0A2Z4LQF8_9FLAO</name>
<organism evidence="2 3">
    <name type="scientific">Flagellimonas maritima</name>
    <dbReference type="NCBI Taxonomy" id="1383885"/>
    <lineage>
        <taxon>Bacteria</taxon>
        <taxon>Pseudomonadati</taxon>
        <taxon>Bacteroidota</taxon>
        <taxon>Flavobacteriia</taxon>
        <taxon>Flavobacteriales</taxon>
        <taxon>Flavobacteriaceae</taxon>
        <taxon>Flagellimonas</taxon>
    </lineage>
</organism>
<feature type="chain" id="PRO_5016324938" evidence="1">
    <location>
        <begin position="20"/>
        <end position="310"/>
    </location>
</feature>
<keyword evidence="3" id="KW-1185">Reference proteome</keyword>
<dbReference type="GO" id="GO:0008745">
    <property type="term" value="F:N-acetylmuramoyl-L-alanine amidase activity"/>
    <property type="evidence" value="ECO:0007669"/>
    <property type="project" value="UniProtKB-EC"/>
</dbReference>
<evidence type="ECO:0000256" key="1">
    <source>
        <dbReference type="SAM" id="SignalP"/>
    </source>
</evidence>
<sequence>MKSMLTLLLWAGVFSLLVAQEKNYPVVAEQGDGIFSILRKQGLDPVKYYEEFIILNAKNIKDGSKLQVGKEYLIPMALDSFKKTGVRIGSSEKKESPIFNSELSTMSHKSSKLVDAVYYLIPEAKSTNNNDFVNEITKNLAAELLVHGAKVFIIGADSMDKKADVLSTELDKMGWYVETINKHYLQHSGKYQRLLIIEANGLIAEGDVKVAVYHHAKSDQGQRFANNIQNIFKKHSVSNSSFEDVDMIFKDKHSLYLAKNTLPAVSLLMIENNSKYSGKGVISVRSDKESFSDLIANGILKDYADLEIED</sequence>
<keyword evidence="2" id="KW-0378">Hydrolase</keyword>
<dbReference type="Proteomes" id="UP000248536">
    <property type="component" value="Chromosome"/>
</dbReference>
<accession>A0A2Z4LQF8</accession>
<evidence type="ECO:0000313" key="3">
    <source>
        <dbReference type="Proteomes" id="UP000248536"/>
    </source>
</evidence>
<keyword evidence="1" id="KW-0732">Signal</keyword>
<dbReference type="RefSeq" id="WP_112377538.1">
    <property type="nucleotide sequence ID" value="NZ_CP030104.1"/>
</dbReference>
<dbReference type="OrthoDB" id="936124at2"/>
<protein>
    <submittedName>
        <fullName evidence="2">N-acetylmuramoyl-L-alanine amidase</fullName>
        <ecNumber evidence="2">3.5.1.28</ecNumber>
    </submittedName>
</protein>
<dbReference type="AlphaFoldDB" id="A0A2Z4LQF8"/>
<evidence type="ECO:0000313" key="2">
    <source>
        <dbReference type="EMBL" id="AWX44023.1"/>
    </source>
</evidence>
<dbReference type="KEGG" id="spon:HME9304_01023"/>
<gene>
    <name evidence="2" type="ORF">HME9304_01023</name>
</gene>
<dbReference type="EMBL" id="CP030104">
    <property type="protein sequence ID" value="AWX44023.1"/>
    <property type="molecule type" value="Genomic_DNA"/>
</dbReference>
<dbReference type="EC" id="3.5.1.28" evidence="2"/>